<evidence type="ECO:0000256" key="1">
    <source>
        <dbReference type="ARBA" id="ARBA00023015"/>
    </source>
</evidence>
<protein>
    <recommendedName>
        <fullName evidence="6">Zn(2)-C6 fungal-type domain-containing protein</fullName>
    </recommendedName>
</protein>
<dbReference type="Pfam" id="PF00172">
    <property type="entry name" value="Zn_clus"/>
    <property type="match status" value="1"/>
</dbReference>
<dbReference type="GO" id="GO:0008270">
    <property type="term" value="F:zinc ion binding"/>
    <property type="evidence" value="ECO:0007669"/>
    <property type="project" value="InterPro"/>
</dbReference>
<dbReference type="PROSITE" id="PS50048">
    <property type="entry name" value="ZN2_CY6_FUNGAL_2"/>
    <property type="match status" value="1"/>
</dbReference>
<dbReference type="RefSeq" id="XP_046067030.1">
    <property type="nucleotide sequence ID" value="XM_046221526.1"/>
</dbReference>
<feature type="domain" description="Zn(2)-C6 fungal-type" evidence="6">
    <location>
        <begin position="8"/>
        <end position="37"/>
    </location>
</feature>
<comment type="caution">
    <text evidence="7">The sequence shown here is derived from an EMBL/GenBank/DDBJ whole genome shotgun (WGS) entry which is preliminary data.</text>
</comment>
<dbReference type="GO" id="GO:0000981">
    <property type="term" value="F:DNA-binding transcription factor activity, RNA polymerase II-specific"/>
    <property type="evidence" value="ECO:0007669"/>
    <property type="project" value="InterPro"/>
</dbReference>
<dbReference type="GeneID" id="70251813"/>
<name>A0AAD4PV38_9EURO</name>
<accession>A0AAD4PV38</accession>
<dbReference type="InterPro" id="IPR001138">
    <property type="entry name" value="Zn2Cys6_DnaBD"/>
</dbReference>
<evidence type="ECO:0000259" key="6">
    <source>
        <dbReference type="PROSITE" id="PS50048"/>
    </source>
</evidence>
<dbReference type="Gene3D" id="4.10.240.10">
    <property type="entry name" value="Zn(2)-C6 fungal-type DNA-binding domain"/>
    <property type="match status" value="1"/>
</dbReference>
<dbReference type="SUPFAM" id="SSF57701">
    <property type="entry name" value="Zn2/Cys6 DNA-binding domain"/>
    <property type="match status" value="1"/>
</dbReference>
<sequence length="519" mass="59272">MPPHFSKGCSPCRARKVKCDEHRPSCRRCIRRGDLCSGYRDPVSLLFRDETEKAQKLSMRRRASMQNFSSSSSSSQDSPVTVTSQTTQSSAHDHTSLSSVEVSDFNLDKLYPWVKATPTALESSIEEQAVSQFLRTSLPGFLEYLPCLFEEVNTDRRVALRWAVYATSYASMSNDQDSEALGDKALHCYGQALSTLVEALAKPEGKADDYILMTVVILDLFEAIHLKNPLSRGSHAQGMAQILRLRGHDQFYDPRSWSLFRLAHHRIQKQQLAFSQEPLPESIDWFNSLNEMLPYVQNEKDNLEISKTCKRARDLRQRLDNTDFPITEVLDMVEEIQQLDRTTESWRDGPQWKYKIIHRSDVIGDKQTIAVLNLPEFIQLHRDVWIAYEWNYHRTARILLHEQLLRCLHRLDDRYPDCSENLQKALEAFKRDSVETVRALADAVLATVPQSLGDIDHEGRASGTSTCNAVGAYFLLWSIKVVKRTPSATVQQNAFAQDIFDRIRECTGMKSSLGHLSNI</sequence>
<keyword evidence="8" id="KW-1185">Reference proteome</keyword>
<gene>
    <name evidence="7" type="ORF">BGW36DRAFT_440155</name>
</gene>
<evidence type="ECO:0000313" key="7">
    <source>
        <dbReference type="EMBL" id="KAH8690834.1"/>
    </source>
</evidence>
<dbReference type="CDD" id="cd00067">
    <property type="entry name" value="GAL4"/>
    <property type="match status" value="1"/>
</dbReference>
<dbReference type="EMBL" id="JAJTJA010000013">
    <property type="protein sequence ID" value="KAH8690834.1"/>
    <property type="molecule type" value="Genomic_DNA"/>
</dbReference>
<evidence type="ECO:0000256" key="5">
    <source>
        <dbReference type="SAM" id="MobiDB-lite"/>
    </source>
</evidence>
<dbReference type="InterPro" id="IPR036864">
    <property type="entry name" value="Zn2-C6_fun-type_DNA-bd_sf"/>
</dbReference>
<feature type="compositionally biased region" description="Low complexity" evidence="5">
    <location>
        <begin position="69"/>
        <end position="90"/>
    </location>
</feature>
<reference evidence="7" key="1">
    <citation type="submission" date="2021-12" db="EMBL/GenBank/DDBJ databases">
        <title>Convergent genome expansion in fungi linked to evolution of root-endophyte symbiosis.</title>
        <authorList>
            <consortium name="DOE Joint Genome Institute"/>
            <person name="Ke Y.-H."/>
            <person name="Bonito G."/>
            <person name="Liao H.-L."/>
            <person name="Looney B."/>
            <person name="Rojas-Flechas A."/>
            <person name="Nash J."/>
            <person name="Hameed K."/>
            <person name="Schadt C."/>
            <person name="Martin F."/>
            <person name="Crous P.W."/>
            <person name="Miettinen O."/>
            <person name="Magnuson J.K."/>
            <person name="Labbe J."/>
            <person name="Jacobson D."/>
            <person name="Doktycz M.J."/>
            <person name="Veneault-Fourrey C."/>
            <person name="Kuo A."/>
            <person name="Mondo S."/>
            <person name="Calhoun S."/>
            <person name="Riley R."/>
            <person name="Ohm R."/>
            <person name="LaButti K."/>
            <person name="Andreopoulos B."/>
            <person name="Pangilinan J."/>
            <person name="Nolan M."/>
            <person name="Tritt A."/>
            <person name="Clum A."/>
            <person name="Lipzen A."/>
            <person name="Daum C."/>
            <person name="Barry K."/>
            <person name="Grigoriev I.V."/>
            <person name="Vilgalys R."/>
        </authorList>
    </citation>
    <scope>NUCLEOTIDE SEQUENCE</scope>
    <source>
        <strain evidence="7">PMI_201</strain>
    </source>
</reference>
<keyword evidence="2" id="KW-0238">DNA-binding</keyword>
<dbReference type="GO" id="GO:0003677">
    <property type="term" value="F:DNA binding"/>
    <property type="evidence" value="ECO:0007669"/>
    <property type="project" value="UniProtKB-KW"/>
</dbReference>
<organism evidence="7 8">
    <name type="scientific">Talaromyces proteolyticus</name>
    <dbReference type="NCBI Taxonomy" id="1131652"/>
    <lineage>
        <taxon>Eukaryota</taxon>
        <taxon>Fungi</taxon>
        <taxon>Dikarya</taxon>
        <taxon>Ascomycota</taxon>
        <taxon>Pezizomycotina</taxon>
        <taxon>Eurotiomycetes</taxon>
        <taxon>Eurotiomycetidae</taxon>
        <taxon>Eurotiales</taxon>
        <taxon>Trichocomaceae</taxon>
        <taxon>Talaromyces</taxon>
        <taxon>Talaromyces sect. Bacilispori</taxon>
    </lineage>
</organism>
<dbReference type="AlphaFoldDB" id="A0AAD4PV38"/>
<keyword evidence="1" id="KW-0805">Transcription regulation</keyword>
<dbReference type="PANTHER" id="PTHR38791">
    <property type="entry name" value="ZN(II)2CYS6 TRANSCRIPTION FACTOR (EUROFUNG)-RELATED-RELATED"/>
    <property type="match status" value="1"/>
</dbReference>
<keyword evidence="4" id="KW-0539">Nucleus</keyword>
<evidence type="ECO:0000256" key="3">
    <source>
        <dbReference type="ARBA" id="ARBA00023163"/>
    </source>
</evidence>
<proteinExistence type="predicted"/>
<dbReference type="InterPro" id="IPR053175">
    <property type="entry name" value="DHMBA_Reg_Transcription_Factor"/>
</dbReference>
<keyword evidence="3" id="KW-0804">Transcription</keyword>
<evidence type="ECO:0000256" key="2">
    <source>
        <dbReference type="ARBA" id="ARBA00023125"/>
    </source>
</evidence>
<evidence type="ECO:0000313" key="8">
    <source>
        <dbReference type="Proteomes" id="UP001201262"/>
    </source>
</evidence>
<feature type="region of interest" description="Disordered" evidence="5">
    <location>
        <begin position="58"/>
        <end position="95"/>
    </location>
</feature>
<evidence type="ECO:0000256" key="4">
    <source>
        <dbReference type="ARBA" id="ARBA00023242"/>
    </source>
</evidence>
<dbReference type="PROSITE" id="PS00463">
    <property type="entry name" value="ZN2_CY6_FUNGAL_1"/>
    <property type="match status" value="1"/>
</dbReference>
<dbReference type="SMART" id="SM00066">
    <property type="entry name" value="GAL4"/>
    <property type="match status" value="1"/>
</dbReference>
<dbReference type="Proteomes" id="UP001201262">
    <property type="component" value="Unassembled WGS sequence"/>
</dbReference>